<protein>
    <submittedName>
        <fullName evidence="3">DEKNAAC103014</fullName>
    </submittedName>
</protein>
<feature type="coiled-coil region" evidence="1">
    <location>
        <begin position="37"/>
        <end position="71"/>
    </location>
</feature>
<sequence length="558" mass="63007">MARLSRRPVLSARNSGGQEDKEEYQDEYRQRRLLLQNRQLAMRNENLMQRITRLENQLTTIQRQLLVSRQNEATLKGRLRRSVSMVRDTIVAKFEELMAQYNDHLREFGDESSYVPLLLRSSSEQTSEDKPLGYLAGINEDLNRRKSQYFNETREKSPGSECDAIAEVSEEESGDEGVENKADSGALDGGTAATSVVVDEEEAKRDAIMNEEEVERDATSLTDDEKAEKITTSAMDREKAENISIPLVDQEEVKAADSVTEAKAATSVTEVNAATSVTEVNNATSFVEVKNNATPPIVPEYKEDEEDVPSKKQPRTLPPLGSTLRGLGIPSLACDDTLEPTVEPTKEPMQEGEKKTSRRLSGLERELKNLEFGVPVAWREEPNTEAYDTDPDEQAFSNQPMTENPFKESSPVKEVKKSKRRPSRLSRELKNLQFEMPLSWRDGEVKTDTSEEARNETKREMKDIEDDTPLIVPVLSRLSSTNSYLSNKKRKIAQFSRRRKKAQVLKDVSNVQKQTSEKTASIFDLPSGGESNKENDVPKTTKKGGRTTRKRKRNVVRV</sequence>
<gene>
    <name evidence="3" type="ORF">BRENAR_LOCUS2742</name>
</gene>
<feature type="compositionally biased region" description="Basic and acidic residues" evidence="2">
    <location>
        <begin position="223"/>
        <end position="241"/>
    </location>
</feature>
<feature type="compositionally biased region" description="Basic residues" evidence="2">
    <location>
        <begin position="540"/>
        <end position="558"/>
    </location>
</feature>
<feature type="compositionally biased region" description="Acidic residues" evidence="2">
    <location>
        <begin position="168"/>
        <end position="177"/>
    </location>
</feature>
<feature type="region of interest" description="Disordered" evidence="2">
    <location>
        <begin position="505"/>
        <end position="558"/>
    </location>
</feature>
<keyword evidence="1" id="KW-0175">Coiled coil</keyword>
<evidence type="ECO:0000256" key="2">
    <source>
        <dbReference type="SAM" id="MobiDB-lite"/>
    </source>
</evidence>
<organism evidence="3 4">
    <name type="scientific">Brettanomyces naardenensis</name>
    <name type="common">Yeast</name>
    <dbReference type="NCBI Taxonomy" id="13370"/>
    <lineage>
        <taxon>Eukaryota</taxon>
        <taxon>Fungi</taxon>
        <taxon>Dikarya</taxon>
        <taxon>Ascomycota</taxon>
        <taxon>Saccharomycotina</taxon>
        <taxon>Pichiomycetes</taxon>
        <taxon>Pichiales</taxon>
        <taxon>Pichiaceae</taxon>
        <taxon>Brettanomyces</taxon>
    </lineage>
</organism>
<name>A0A448YM77_BRENA</name>
<dbReference type="AlphaFoldDB" id="A0A448YM77"/>
<feature type="compositionally biased region" description="Basic and acidic residues" evidence="2">
    <location>
        <begin position="344"/>
        <end position="362"/>
    </location>
</feature>
<evidence type="ECO:0000313" key="3">
    <source>
        <dbReference type="EMBL" id="VEU22010.1"/>
    </source>
</evidence>
<evidence type="ECO:0000256" key="1">
    <source>
        <dbReference type="SAM" id="Coils"/>
    </source>
</evidence>
<dbReference type="InParanoid" id="A0A448YM77"/>
<dbReference type="OrthoDB" id="3998182at2759"/>
<proteinExistence type="predicted"/>
<feature type="compositionally biased region" description="Basic and acidic residues" evidence="2">
    <location>
        <begin position="441"/>
        <end position="462"/>
    </location>
</feature>
<evidence type="ECO:0000313" key="4">
    <source>
        <dbReference type="Proteomes" id="UP000290900"/>
    </source>
</evidence>
<feature type="region of interest" description="Disordered" evidence="2">
    <location>
        <begin position="374"/>
        <end position="465"/>
    </location>
</feature>
<feature type="compositionally biased region" description="Polar residues" evidence="2">
    <location>
        <begin position="509"/>
        <end position="519"/>
    </location>
</feature>
<feature type="region of interest" description="Disordered" evidence="2">
    <location>
        <begin position="291"/>
        <end position="362"/>
    </location>
</feature>
<reference evidence="3 4" key="1">
    <citation type="submission" date="2018-12" db="EMBL/GenBank/DDBJ databases">
        <authorList>
            <person name="Tiukova I."/>
            <person name="Dainat J."/>
        </authorList>
    </citation>
    <scope>NUCLEOTIDE SEQUENCE [LARGE SCALE GENOMIC DNA]</scope>
</reference>
<dbReference type="Proteomes" id="UP000290900">
    <property type="component" value="Unassembled WGS sequence"/>
</dbReference>
<dbReference type="EMBL" id="CAACVR010000016">
    <property type="protein sequence ID" value="VEU22010.1"/>
    <property type="molecule type" value="Genomic_DNA"/>
</dbReference>
<feature type="region of interest" description="Disordered" evidence="2">
    <location>
        <begin position="167"/>
        <end position="244"/>
    </location>
</feature>
<feature type="region of interest" description="Disordered" evidence="2">
    <location>
        <begin position="1"/>
        <end position="25"/>
    </location>
</feature>
<keyword evidence="4" id="KW-1185">Reference proteome</keyword>
<accession>A0A448YM77</accession>